<keyword evidence="3" id="KW-0963">Cytoplasm</keyword>
<comment type="caution">
    <text evidence="7">The sequence shown here is derived from an EMBL/GenBank/DDBJ whole genome shotgun (WGS) entry which is preliminary data.</text>
</comment>
<accession>A0A5J5GP56</accession>
<comment type="similarity">
    <text evidence="2">Belongs to the histone-like protein H-NS family.</text>
</comment>
<dbReference type="AlphaFoldDB" id="A0A5J5GP56"/>
<dbReference type="Gene3D" id="4.10.430.10">
    <property type="entry name" value="Histone-like protein H-NS, C-terminal domain"/>
    <property type="match status" value="1"/>
</dbReference>
<dbReference type="GO" id="GO:0032993">
    <property type="term" value="C:protein-DNA complex"/>
    <property type="evidence" value="ECO:0007669"/>
    <property type="project" value="TreeGrafter"/>
</dbReference>
<evidence type="ECO:0000313" key="7">
    <source>
        <dbReference type="EMBL" id="KAA9010166.1"/>
    </source>
</evidence>
<dbReference type="GO" id="GO:0005829">
    <property type="term" value="C:cytosol"/>
    <property type="evidence" value="ECO:0007669"/>
    <property type="project" value="TreeGrafter"/>
</dbReference>
<dbReference type="GO" id="GO:0003681">
    <property type="term" value="F:bent DNA binding"/>
    <property type="evidence" value="ECO:0007669"/>
    <property type="project" value="TreeGrafter"/>
</dbReference>
<name>A0A5J5GP56_9RHOB</name>
<dbReference type="SMART" id="SM00528">
    <property type="entry name" value="HNS"/>
    <property type="match status" value="1"/>
</dbReference>
<gene>
    <name evidence="7" type="ORF">F3S47_02635</name>
</gene>
<feature type="region of interest" description="Disordered" evidence="5">
    <location>
        <begin position="51"/>
        <end position="82"/>
    </location>
</feature>
<dbReference type="EMBL" id="VYQE01000001">
    <property type="protein sequence ID" value="KAA9010166.1"/>
    <property type="molecule type" value="Genomic_DNA"/>
</dbReference>
<dbReference type="PANTHER" id="PTHR38097">
    <property type="match status" value="1"/>
</dbReference>
<dbReference type="PANTHER" id="PTHR38097:SF2">
    <property type="entry name" value="DNA-BINDING PROTEIN STPA"/>
    <property type="match status" value="1"/>
</dbReference>
<organism evidence="7 8">
    <name type="scientific">Histidinibacterium aquaticum</name>
    <dbReference type="NCBI Taxonomy" id="2613962"/>
    <lineage>
        <taxon>Bacteria</taxon>
        <taxon>Pseudomonadati</taxon>
        <taxon>Pseudomonadota</taxon>
        <taxon>Alphaproteobacteria</taxon>
        <taxon>Rhodobacterales</taxon>
        <taxon>Paracoccaceae</taxon>
        <taxon>Histidinibacterium</taxon>
    </lineage>
</organism>
<evidence type="ECO:0000256" key="5">
    <source>
        <dbReference type="SAM" id="MobiDB-lite"/>
    </source>
</evidence>
<feature type="domain" description="DNA-binding protein H-NS-like C-terminal" evidence="6">
    <location>
        <begin position="60"/>
        <end position="105"/>
    </location>
</feature>
<keyword evidence="4" id="KW-0238">DNA-binding</keyword>
<proteinExistence type="inferred from homology"/>
<keyword evidence="8" id="KW-1185">Reference proteome</keyword>
<sequence>MAKIDLNEFSRTELISLRKDVEKALTQVDKREREAARKAAEDAAKQYGFSLSELTGGKTKKTGSKGAPQFRHPENSDVTWTGRGRRPEWVKEWVEAGKDLEELRIK</sequence>
<dbReference type="GO" id="GO:0001217">
    <property type="term" value="F:DNA-binding transcription repressor activity"/>
    <property type="evidence" value="ECO:0007669"/>
    <property type="project" value="TreeGrafter"/>
</dbReference>
<dbReference type="Pfam" id="PF00816">
    <property type="entry name" value="Histone_HNS"/>
    <property type="match status" value="1"/>
</dbReference>
<evidence type="ECO:0000256" key="3">
    <source>
        <dbReference type="ARBA" id="ARBA00022490"/>
    </source>
</evidence>
<reference evidence="7 8" key="1">
    <citation type="submission" date="2019-09" db="EMBL/GenBank/DDBJ databases">
        <authorList>
            <person name="Park J.-S."/>
            <person name="Choi H.-J."/>
        </authorList>
    </citation>
    <scope>NUCLEOTIDE SEQUENCE [LARGE SCALE GENOMIC DNA]</scope>
    <source>
        <strain evidence="7 8">176SS1-4</strain>
    </source>
</reference>
<evidence type="ECO:0000256" key="4">
    <source>
        <dbReference type="ARBA" id="ARBA00023125"/>
    </source>
</evidence>
<evidence type="ECO:0000256" key="2">
    <source>
        <dbReference type="ARBA" id="ARBA00010610"/>
    </source>
</evidence>
<comment type="subcellular location">
    <subcellularLocation>
        <location evidence="1">Cytoplasm</location>
        <location evidence="1">Nucleoid</location>
    </subcellularLocation>
</comment>
<dbReference type="GO" id="GO:0009295">
    <property type="term" value="C:nucleoid"/>
    <property type="evidence" value="ECO:0007669"/>
    <property type="project" value="UniProtKB-SubCell"/>
</dbReference>
<dbReference type="GO" id="GO:0003680">
    <property type="term" value="F:minor groove of adenine-thymine-rich DNA binding"/>
    <property type="evidence" value="ECO:0007669"/>
    <property type="project" value="TreeGrafter"/>
</dbReference>
<protein>
    <submittedName>
        <fullName evidence="7">H-NS histone family protein</fullName>
    </submittedName>
</protein>
<dbReference type="InterPro" id="IPR027444">
    <property type="entry name" value="H-NS_C_dom"/>
</dbReference>
<dbReference type="GO" id="GO:0000976">
    <property type="term" value="F:transcription cis-regulatory region binding"/>
    <property type="evidence" value="ECO:0007669"/>
    <property type="project" value="TreeGrafter"/>
</dbReference>
<dbReference type="Proteomes" id="UP000326554">
    <property type="component" value="Unassembled WGS sequence"/>
</dbReference>
<dbReference type="SUPFAM" id="SSF81273">
    <property type="entry name" value="H-NS histone-like proteins"/>
    <property type="match status" value="1"/>
</dbReference>
<evidence type="ECO:0000256" key="1">
    <source>
        <dbReference type="ARBA" id="ARBA00004453"/>
    </source>
</evidence>
<dbReference type="RefSeq" id="WP_150443651.1">
    <property type="nucleotide sequence ID" value="NZ_VYQE01000001.1"/>
</dbReference>
<evidence type="ECO:0000313" key="8">
    <source>
        <dbReference type="Proteomes" id="UP000326554"/>
    </source>
</evidence>
<dbReference type="InterPro" id="IPR037150">
    <property type="entry name" value="H-NS_C_dom_sf"/>
</dbReference>
<evidence type="ECO:0000259" key="6">
    <source>
        <dbReference type="SMART" id="SM00528"/>
    </source>
</evidence>